<evidence type="ECO:0000256" key="5">
    <source>
        <dbReference type="ARBA" id="ARBA00022840"/>
    </source>
</evidence>
<evidence type="ECO:0000256" key="4">
    <source>
        <dbReference type="ARBA" id="ARBA00022741"/>
    </source>
</evidence>
<proteinExistence type="inferred from homology"/>
<accession>A0A7Y4LK18</accession>
<sequence length="306" mass="33579">MSELQNTPVVSVEKLTRCYGKNNTKYQAVRGVDFHVYSGEVYGLLGTNGAGKTSTLEVVEGLAPATSGTVRVFGKDPYINRAEVCPHMGIMLQSGGLPAQLTVGKTIKMWAGTCSQPQDPNSVLSDVELSHRKEIKVGVLSGGEQRRLDLACALLGNPSLLFLDEPTSCLDPESRHNVWNLLLKLKERGVTMILTTHYLIEAETLCDRIGIMNVGKIACEGTLPQLTNTVSAEISFRTQQQPPEIPDTTLLSKLNHHTIFTNYLQKDTHKILQWVSKNRIELQDFSAYPASLEKVFLNIAGTGSPD</sequence>
<dbReference type="GO" id="GO:0005886">
    <property type="term" value="C:plasma membrane"/>
    <property type="evidence" value="ECO:0007669"/>
    <property type="project" value="UniProtKB-SubCell"/>
</dbReference>
<dbReference type="PROSITE" id="PS50893">
    <property type="entry name" value="ABC_TRANSPORTER_2"/>
    <property type="match status" value="1"/>
</dbReference>
<dbReference type="SMART" id="SM00382">
    <property type="entry name" value="AAA"/>
    <property type="match status" value="1"/>
</dbReference>
<dbReference type="PANTHER" id="PTHR42711">
    <property type="entry name" value="ABC TRANSPORTER ATP-BINDING PROTEIN"/>
    <property type="match status" value="1"/>
</dbReference>
<dbReference type="GO" id="GO:0005524">
    <property type="term" value="F:ATP binding"/>
    <property type="evidence" value="ECO:0007669"/>
    <property type="project" value="UniProtKB-KW"/>
</dbReference>
<dbReference type="CDD" id="cd03230">
    <property type="entry name" value="ABC_DR_subfamily_A"/>
    <property type="match status" value="1"/>
</dbReference>
<evidence type="ECO:0000256" key="6">
    <source>
        <dbReference type="ARBA" id="ARBA00023251"/>
    </source>
</evidence>
<comment type="subcellular location">
    <subcellularLocation>
        <location evidence="1">Cell membrane</location>
        <topology evidence="1">Peripheral membrane protein</topology>
    </subcellularLocation>
</comment>
<dbReference type="PANTHER" id="PTHR42711:SF5">
    <property type="entry name" value="ABC TRANSPORTER ATP-BINDING PROTEIN NATA"/>
    <property type="match status" value="1"/>
</dbReference>
<dbReference type="Pfam" id="PF00005">
    <property type="entry name" value="ABC_tran"/>
    <property type="match status" value="1"/>
</dbReference>
<keyword evidence="5 7" id="KW-0067">ATP-binding</keyword>
<reference evidence="7 8" key="3">
    <citation type="journal article" date="2020" name="Int. J. Syst. Evol. Microbiol.">
        <title>Corynebacterium silvaticum sp. nov., a unique group of NTTB corynebacteria in wild boar and roe deer.</title>
        <authorList>
            <person name="Dangel A."/>
            <person name="Berger A."/>
            <person name="Rau J."/>
            <person name="Eisenberg T."/>
            <person name="Kampfer P."/>
            <person name="Margos G."/>
            <person name="Contzen M."/>
            <person name="Busse H.J."/>
            <person name="Konrad R."/>
            <person name="Peters M."/>
            <person name="Sting R."/>
            <person name="Sing A."/>
        </authorList>
    </citation>
    <scope>NUCLEOTIDE SEQUENCE [LARGE SCALE GENOMIC DNA]</scope>
    <source>
        <strain evidence="7 8">PO100/5</strain>
    </source>
</reference>
<keyword evidence="6" id="KW-0046">Antibiotic resistance</keyword>
<keyword evidence="8" id="KW-1185">Reference proteome</keyword>
<dbReference type="EMBL" id="CP021417">
    <property type="protein sequence ID" value="ARU46838.1"/>
    <property type="molecule type" value="Genomic_DNA"/>
</dbReference>
<evidence type="ECO:0000256" key="3">
    <source>
        <dbReference type="ARBA" id="ARBA00022448"/>
    </source>
</evidence>
<dbReference type="GO" id="GO:0016887">
    <property type="term" value="F:ATP hydrolysis activity"/>
    <property type="evidence" value="ECO:0007669"/>
    <property type="project" value="InterPro"/>
</dbReference>
<evidence type="ECO:0000313" key="8">
    <source>
        <dbReference type="Proteomes" id="UP000195652"/>
    </source>
</evidence>
<dbReference type="GO" id="GO:0046677">
    <property type="term" value="P:response to antibiotic"/>
    <property type="evidence" value="ECO:0007669"/>
    <property type="project" value="UniProtKB-KW"/>
</dbReference>
<dbReference type="Proteomes" id="UP000195652">
    <property type="component" value="Chromosome"/>
</dbReference>
<dbReference type="GeneID" id="75008686"/>
<keyword evidence="4" id="KW-0547">Nucleotide-binding</keyword>
<dbReference type="InterPro" id="IPR027417">
    <property type="entry name" value="P-loop_NTPase"/>
</dbReference>
<dbReference type="PROSITE" id="PS00211">
    <property type="entry name" value="ABC_TRANSPORTER_1"/>
    <property type="match status" value="1"/>
</dbReference>
<evidence type="ECO:0000256" key="1">
    <source>
        <dbReference type="ARBA" id="ARBA00004202"/>
    </source>
</evidence>
<gene>
    <name evidence="7" type="ORF">CBE74_10705</name>
</gene>
<keyword evidence="3" id="KW-0813">Transport</keyword>
<organism evidence="7 8">
    <name type="scientific">Corynebacterium silvaticum</name>
    <dbReference type="NCBI Taxonomy" id="2320431"/>
    <lineage>
        <taxon>Bacteria</taxon>
        <taxon>Bacillati</taxon>
        <taxon>Actinomycetota</taxon>
        <taxon>Actinomycetes</taxon>
        <taxon>Mycobacteriales</taxon>
        <taxon>Corynebacteriaceae</taxon>
        <taxon>Corynebacterium</taxon>
    </lineage>
</organism>
<dbReference type="InterPro" id="IPR017871">
    <property type="entry name" value="ABC_transporter-like_CS"/>
</dbReference>
<name>A0A7Y4LK18_9CORY</name>
<dbReference type="InterPro" id="IPR050763">
    <property type="entry name" value="ABC_transporter_ATP-binding"/>
</dbReference>
<comment type="similarity">
    <text evidence="2">Belongs to the ABC transporter superfamily.</text>
</comment>
<dbReference type="RefSeq" id="WP_087454618.1">
    <property type="nucleotide sequence ID" value="NZ_CP021417.2"/>
</dbReference>
<dbReference type="KEGG" id="csil:CBE74_10705"/>
<dbReference type="InterPro" id="IPR003439">
    <property type="entry name" value="ABC_transporter-like_ATP-bd"/>
</dbReference>
<reference evidence="7 8" key="4">
    <citation type="journal article" date="2020" name="PLoS ONE">
        <title>Taxonomic classification of strain PO100/5 shows a broader geographic distribution and genetic markers of the recently described Corynebacterium silvaticum.</title>
        <authorList>
            <person name="Viana M.V.C."/>
            <person name="Profeta R."/>
            <person name="da Silva A.L."/>
            <person name="Hurtado R."/>
            <person name="Cerqueira J.C."/>
            <person name="Ribeiro B.F.S."/>
            <person name="Almeida M.O."/>
            <person name="Morais-Rodrigues F."/>
            <person name="Soares S.C."/>
            <person name="Oliveira M."/>
            <person name="Tavares L."/>
            <person name="Figueiredo H."/>
            <person name="Wattam A.R."/>
            <person name="Barh D."/>
            <person name="Ghosh P."/>
            <person name="Silva A."/>
            <person name="Azevedo V."/>
        </authorList>
    </citation>
    <scope>NUCLEOTIDE SEQUENCE [LARGE SCALE GENOMIC DNA]</scope>
    <source>
        <strain evidence="7 8">PO100/5</strain>
    </source>
</reference>
<dbReference type="AlphaFoldDB" id="A0A7Y4LK18"/>
<evidence type="ECO:0000256" key="2">
    <source>
        <dbReference type="ARBA" id="ARBA00005417"/>
    </source>
</evidence>
<protein>
    <submittedName>
        <fullName evidence="7">ABC transporter ATP-binding protein</fullName>
    </submittedName>
</protein>
<reference evidence="7 8" key="2">
    <citation type="journal article" date="2020" name="Antonie Van Leeuwenhoek">
        <title>Phylogenomic characterisation of a novel corynebacterial species pathogenic to animals.</title>
        <authorList>
            <person name="Moller J."/>
            <person name="Musella L."/>
            <person name="Melnikov V."/>
            <person name="Geissdorfer W."/>
            <person name="Burkovski A."/>
            <person name="Sangal V."/>
        </authorList>
    </citation>
    <scope>NUCLEOTIDE SEQUENCE [LARGE SCALE GENOMIC DNA]</scope>
    <source>
        <strain evidence="7 8">PO100/5</strain>
    </source>
</reference>
<dbReference type="SUPFAM" id="SSF52540">
    <property type="entry name" value="P-loop containing nucleoside triphosphate hydrolases"/>
    <property type="match status" value="1"/>
</dbReference>
<evidence type="ECO:0000313" key="7">
    <source>
        <dbReference type="EMBL" id="ARU46838.1"/>
    </source>
</evidence>
<dbReference type="InterPro" id="IPR003593">
    <property type="entry name" value="AAA+_ATPase"/>
</dbReference>
<reference evidence="7 8" key="1">
    <citation type="journal article" date="2014" name="BMC Vet. Res.">
        <title>First report of Corynebacterium pseudotuberculosis from caseous lymphadenitis lesions in Black Alentejano pig (Sus scrofa domesticus).</title>
        <authorList>
            <person name="Oliveira M."/>
            <person name="Barroco C."/>
            <person name="Mottola C."/>
            <person name="Santos R."/>
            <person name="Lemsaddek A."/>
            <person name="Tavares L."/>
            <person name="Semedo-Lemsaddek T."/>
        </authorList>
    </citation>
    <scope>NUCLEOTIDE SEQUENCE [LARGE SCALE GENOMIC DNA]</scope>
    <source>
        <strain evidence="7 8">PO100/5</strain>
    </source>
</reference>
<dbReference type="Gene3D" id="3.40.50.300">
    <property type="entry name" value="P-loop containing nucleotide triphosphate hydrolases"/>
    <property type="match status" value="1"/>
</dbReference>